<evidence type="ECO:0000313" key="2">
    <source>
        <dbReference type="Proteomes" id="UP001164776"/>
    </source>
</evidence>
<dbReference type="AlphaFoldDB" id="A0A9W7XCI3"/>
<gene>
    <name evidence="1" type="ORF">BS78_K082800</name>
</gene>
<reference evidence="1 2" key="1">
    <citation type="submission" date="2022-10" db="EMBL/GenBank/DDBJ databases">
        <title>WGS assembly of Paspalum vaginatum 540-79.</title>
        <authorList>
            <person name="Sun G."/>
            <person name="Wase N."/>
            <person name="Shu S."/>
            <person name="Jenkins J."/>
            <person name="Zhou B."/>
            <person name="Torres-Rodriguez J."/>
            <person name="Chen C."/>
            <person name="Sandor L."/>
            <person name="Plott C."/>
            <person name="Yoshinga Y."/>
            <person name="Daum C."/>
            <person name="Qi P."/>
            <person name="Barry K."/>
            <person name="Lipzen A."/>
            <person name="Berry L."/>
            <person name="Pedersen C."/>
            <person name="Gottilla T."/>
            <person name="Foltz A."/>
            <person name="Yu H."/>
            <person name="O'Malley R."/>
            <person name="Zhang C."/>
            <person name="Devos K."/>
            <person name="Sigmon B."/>
            <person name="Yu B."/>
            <person name="Obata T."/>
            <person name="Schmutz J."/>
            <person name="Schnable J."/>
        </authorList>
    </citation>
    <scope>NUCLEOTIDE SEQUENCE [LARGE SCALE GENOMIC DNA]</scope>
    <source>
        <strain evidence="2">cv. 540-79</strain>
    </source>
</reference>
<name>A0A9W7XCI3_9POAL</name>
<evidence type="ECO:0000313" key="1">
    <source>
        <dbReference type="EMBL" id="KAJ1256098.1"/>
    </source>
</evidence>
<comment type="caution">
    <text evidence="1">The sequence shown here is derived from an EMBL/GenBank/DDBJ whole genome shotgun (WGS) entry which is preliminary data.</text>
</comment>
<keyword evidence="2" id="KW-1185">Reference proteome</keyword>
<dbReference type="EMBL" id="MU629554">
    <property type="protein sequence ID" value="KAJ1256098.1"/>
    <property type="molecule type" value="Genomic_DNA"/>
</dbReference>
<organism evidence="1 2">
    <name type="scientific">Paspalum vaginatum</name>
    <name type="common">seashore paspalum</name>
    <dbReference type="NCBI Taxonomy" id="158149"/>
    <lineage>
        <taxon>Eukaryota</taxon>
        <taxon>Viridiplantae</taxon>
        <taxon>Streptophyta</taxon>
        <taxon>Embryophyta</taxon>
        <taxon>Tracheophyta</taxon>
        <taxon>Spermatophyta</taxon>
        <taxon>Magnoliopsida</taxon>
        <taxon>Liliopsida</taxon>
        <taxon>Poales</taxon>
        <taxon>Poaceae</taxon>
        <taxon>PACMAD clade</taxon>
        <taxon>Panicoideae</taxon>
        <taxon>Andropogonodae</taxon>
        <taxon>Paspaleae</taxon>
        <taxon>Paspalinae</taxon>
        <taxon>Paspalum</taxon>
    </lineage>
</organism>
<protein>
    <submittedName>
        <fullName evidence="1">Uncharacterized protein</fullName>
    </submittedName>
</protein>
<proteinExistence type="predicted"/>
<dbReference type="OrthoDB" id="1652169at2759"/>
<dbReference type="Proteomes" id="UP001164776">
    <property type="component" value="Unassembled WGS sequence"/>
</dbReference>
<sequence length="138" mass="16645">MGRTFFLRQRSYHFRRNWGYISFQFPFKSFYLFPRAFFETSKHEMDKFLLLGIHTRKRIMVALPLTTSFSFMNFIKDRFIWIDMRTQLRCIARIHVPYLKRSTEKKCRTGADSSSRKKELTEPGSLTNRVELLTNTNI</sequence>
<accession>A0A9W7XCI3</accession>